<keyword evidence="3" id="KW-1185">Reference proteome</keyword>
<reference evidence="2 3" key="1">
    <citation type="submission" date="2020-08" db="EMBL/GenBank/DDBJ databases">
        <title>Sequencing the genomes of 1000 actinobacteria strains.</title>
        <authorList>
            <person name="Klenk H.-P."/>
        </authorList>
    </citation>
    <scope>NUCLEOTIDE SEQUENCE [LARGE SCALE GENOMIC DNA]</scope>
    <source>
        <strain evidence="2 3">DSM 46659</strain>
    </source>
</reference>
<dbReference type="EMBL" id="JACHDS010000001">
    <property type="protein sequence ID" value="MBB6174695.1"/>
    <property type="molecule type" value="Genomic_DNA"/>
</dbReference>
<feature type="domain" description="HTH cro/C1-type" evidence="1">
    <location>
        <begin position="5"/>
        <end position="58"/>
    </location>
</feature>
<accession>A0A7X0D7T9</accession>
<comment type="caution">
    <text evidence="2">The sequence shown here is derived from an EMBL/GenBank/DDBJ whole genome shotgun (WGS) entry which is preliminary data.</text>
</comment>
<dbReference type="RefSeq" id="WP_343070692.1">
    <property type="nucleotide sequence ID" value="NZ_JACHDS010000001.1"/>
</dbReference>
<dbReference type="Proteomes" id="UP000546642">
    <property type="component" value="Unassembled WGS sequence"/>
</dbReference>
<organism evidence="2 3">
    <name type="scientific">Nocardiopsis mwathae</name>
    <dbReference type="NCBI Taxonomy" id="1472723"/>
    <lineage>
        <taxon>Bacteria</taxon>
        <taxon>Bacillati</taxon>
        <taxon>Actinomycetota</taxon>
        <taxon>Actinomycetes</taxon>
        <taxon>Streptosporangiales</taxon>
        <taxon>Nocardiopsidaceae</taxon>
        <taxon>Nocardiopsis</taxon>
    </lineage>
</organism>
<dbReference type="Gene3D" id="1.10.260.40">
    <property type="entry name" value="lambda repressor-like DNA-binding domains"/>
    <property type="match status" value="1"/>
</dbReference>
<evidence type="ECO:0000313" key="2">
    <source>
        <dbReference type="EMBL" id="MBB6174695.1"/>
    </source>
</evidence>
<dbReference type="AlphaFoldDB" id="A0A7X0D7T9"/>
<dbReference type="PROSITE" id="PS50943">
    <property type="entry name" value="HTH_CROC1"/>
    <property type="match status" value="1"/>
</dbReference>
<sequence>MNNALRKALAASQLTETDVAAHLGVDPKTVRRWLSGQRPYPRHRWALSELLKASEGELWPDGNPAPQPQGRSIGKGCHVYPHRWEVPEEVWRDLFESADREIGILVYCGLFLADNTGILRIFERKAKSGVNVRILLGDPDSPQVEQRGEEEGIGDALRGKVQNALVLYRPLVEVDGLEVRLHGSVLYNSIYLTEKHLLANHHIHGVSASRSPVLRISRTLLPDMAETYIQSFERIWYEARPFKA</sequence>
<dbReference type="CDD" id="cd00093">
    <property type="entry name" value="HTH_XRE"/>
    <property type="match status" value="1"/>
</dbReference>
<dbReference type="InterPro" id="IPR001387">
    <property type="entry name" value="Cro/C1-type_HTH"/>
</dbReference>
<proteinExistence type="predicted"/>
<dbReference type="InterPro" id="IPR010982">
    <property type="entry name" value="Lambda_DNA-bd_dom_sf"/>
</dbReference>
<gene>
    <name evidence="2" type="ORF">HNR23_004755</name>
</gene>
<dbReference type="GO" id="GO:0003677">
    <property type="term" value="F:DNA binding"/>
    <property type="evidence" value="ECO:0007669"/>
    <property type="project" value="InterPro"/>
</dbReference>
<protein>
    <submittedName>
        <fullName evidence="2">Transcriptional regulator with XRE-family HTH domain</fullName>
    </submittedName>
</protein>
<evidence type="ECO:0000259" key="1">
    <source>
        <dbReference type="PROSITE" id="PS50943"/>
    </source>
</evidence>
<evidence type="ECO:0000313" key="3">
    <source>
        <dbReference type="Proteomes" id="UP000546642"/>
    </source>
</evidence>
<name>A0A7X0D7T9_9ACTN</name>